<dbReference type="Pfam" id="PF00494">
    <property type="entry name" value="SQS_PSY"/>
    <property type="match status" value="1"/>
</dbReference>
<gene>
    <name evidence="1" type="ORF">QE152_g33900</name>
</gene>
<name>A0AAW1IVQ1_POPJA</name>
<keyword evidence="2" id="KW-1185">Reference proteome</keyword>
<dbReference type="Proteomes" id="UP001458880">
    <property type="component" value="Unassembled WGS sequence"/>
</dbReference>
<organism evidence="1 2">
    <name type="scientific">Popillia japonica</name>
    <name type="common">Japanese beetle</name>
    <dbReference type="NCBI Taxonomy" id="7064"/>
    <lineage>
        <taxon>Eukaryota</taxon>
        <taxon>Metazoa</taxon>
        <taxon>Ecdysozoa</taxon>
        <taxon>Arthropoda</taxon>
        <taxon>Hexapoda</taxon>
        <taxon>Insecta</taxon>
        <taxon>Pterygota</taxon>
        <taxon>Neoptera</taxon>
        <taxon>Endopterygota</taxon>
        <taxon>Coleoptera</taxon>
        <taxon>Polyphaga</taxon>
        <taxon>Scarabaeiformia</taxon>
        <taxon>Scarabaeidae</taxon>
        <taxon>Rutelinae</taxon>
        <taxon>Popillia</taxon>
    </lineage>
</organism>
<proteinExistence type="predicted"/>
<dbReference type="AlphaFoldDB" id="A0AAW1IVQ1"/>
<dbReference type="EMBL" id="JASPKY010000529">
    <property type="protein sequence ID" value="KAK9693892.1"/>
    <property type="molecule type" value="Genomic_DNA"/>
</dbReference>
<comment type="caution">
    <text evidence="1">The sequence shown here is derived from an EMBL/GenBank/DDBJ whole genome shotgun (WGS) entry which is preliminary data.</text>
</comment>
<reference evidence="1 2" key="1">
    <citation type="journal article" date="2024" name="BMC Genomics">
        <title>De novo assembly and annotation of Popillia japonica's genome with initial clues to its potential as an invasive pest.</title>
        <authorList>
            <person name="Cucini C."/>
            <person name="Boschi S."/>
            <person name="Funari R."/>
            <person name="Cardaioli E."/>
            <person name="Iannotti N."/>
            <person name="Marturano G."/>
            <person name="Paoli F."/>
            <person name="Bruttini M."/>
            <person name="Carapelli A."/>
            <person name="Frati F."/>
            <person name="Nardi F."/>
        </authorList>
    </citation>
    <scope>NUCLEOTIDE SEQUENCE [LARGE SCALE GENOMIC DNA]</scope>
    <source>
        <strain evidence="1">DMR45628</strain>
    </source>
</reference>
<dbReference type="InterPro" id="IPR002060">
    <property type="entry name" value="Squ/phyt_synthse"/>
</dbReference>
<evidence type="ECO:0000313" key="2">
    <source>
        <dbReference type="Proteomes" id="UP001458880"/>
    </source>
</evidence>
<dbReference type="InterPro" id="IPR008949">
    <property type="entry name" value="Isoprenoid_synthase_dom_sf"/>
</dbReference>
<sequence length="115" mass="13555">MNLRCVKQYLPIKNNSMKVFVRRKSTTADYCLDYVKKYDYENFMCVLLLKNTARSSAVAVRSFNIEVARISEQVTQKNTGLMRLKFWEDLIDKVFTKDATKVPQHPVAIELFKYF</sequence>
<evidence type="ECO:0000313" key="1">
    <source>
        <dbReference type="EMBL" id="KAK9693892.1"/>
    </source>
</evidence>
<protein>
    <submittedName>
        <fullName evidence="1">Squalene/phytoene synthase</fullName>
    </submittedName>
</protein>
<dbReference type="Gene3D" id="1.10.600.10">
    <property type="entry name" value="Farnesyl Diphosphate Synthase"/>
    <property type="match status" value="1"/>
</dbReference>
<dbReference type="SUPFAM" id="SSF48576">
    <property type="entry name" value="Terpenoid synthases"/>
    <property type="match status" value="1"/>
</dbReference>
<accession>A0AAW1IVQ1</accession>